<keyword evidence="4" id="KW-1185">Reference proteome</keyword>
<evidence type="ECO:0000256" key="1">
    <source>
        <dbReference type="SAM" id="MobiDB-lite"/>
    </source>
</evidence>
<evidence type="ECO:0000313" key="4">
    <source>
        <dbReference type="Proteomes" id="UP001642409"/>
    </source>
</evidence>
<dbReference type="PANTHER" id="PTHR23270:SF10">
    <property type="entry name" value="PROTEIN RRP5 HOMOLOG"/>
    <property type="match status" value="1"/>
</dbReference>
<reference evidence="2" key="1">
    <citation type="submission" date="2023-06" db="EMBL/GenBank/DDBJ databases">
        <authorList>
            <person name="Kurt Z."/>
        </authorList>
    </citation>
    <scope>NUCLEOTIDE SEQUENCE</scope>
</reference>
<protein>
    <submittedName>
        <fullName evidence="2">S1 RNA binding domain-containing protein</fullName>
    </submittedName>
    <submittedName>
        <fullName evidence="3">S1_RNA binding domain-containing protein</fullName>
    </submittedName>
</protein>
<dbReference type="GO" id="GO:0032040">
    <property type="term" value="C:small-subunit processome"/>
    <property type="evidence" value="ECO:0007669"/>
    <property type="project" value="TreeGrafter"/>
</dbReference>
<organism evidence="2">
    <name type="scientific">Hexamita inflata</name>
    <dbReference type="NCBI Taxonomy" id="28002"/>
    <lineage>
        <taxon>Eukaryota</taxon>
        <taxon>Metamonada</taxon>
        <taxon>Diplomonadida</taxon>
        <taxon>Hexamitidae</taxon>
        <taxon>Hexamitinae</taxon>
        <taxon>Hexamita</taxon>
    </lineage>
</organism>
<reference evidence="3 4" key="2">
    <citation type="submission" date="2024-07" db="EMBL/GenBank/DDBJ databases">
        <authorList>
            <person name="Akdeniz Z."/>
        </authorList>
    </citation>
    <scope>NUCLEOTIDE SEQUENCE [LARGE SCALE GENOMIC DNA]</scope>
</reference>
<dbReference type="SUPFAM" id="SSF48452">
    <property type="entry name" value="TPR-like"/>
    <property type="match status" value="1"/>
</dbReference>
<dbReference type="GO" id="GO:0006364">
    <property type="term" value="P:rRNA processing"/>
    <property type="evidence" value="ECO:0007669"/>
    <property type="project" value="InterPro"/>
</dbReference>
<dbReference type="Proteomes" id="UP001642409">
    <property type="component" value="Unassembled WGS sequence"/>
</dbReference>
<gene>
    <name evidence="2" type="ORF">HINF_LOCUS13148</name>
    <name evidence="3" type="ORF">HINF_LOCUS20926</name>
</gene>
<dbReference type="EMBL" id="CATOUU010000341">
    <property type="protein sequence ID" value="CAI9925503.1"/>
    <property type="molecule type" value="Genomic_DNA"/>
</dbReference>
<evidence type="ECO:0000313" key="3">
    <source>
        <dbReference type="EMBL" id="CAL6008027.1"/>
    </source>
</evidence>
<dbReference type="InterPro" id="IPR011990">
    <property type="entry name" value="TPR-like_helical_dom_sf"/>
</dbReference>
<comment type="caution">
    <text evidence="2">The sequence shown here is derived from an EMBL/GenBank/DDBJ whole genome shotgun (WGS) entry which is preliminary data.</text>
</comment>
<feature type="region of interest" description="Disordered" evidence="1">
    <location>
        <begin position="1243"/>
        <end position="1314"/>
    </location>
</feature>
<feature type="compositionally biased region" description="Basic and acidic residues" evidence="1">
    <location>
        <begin position="1278"/>
        <end position="1287"/>
    </location>
</feature>
<name>A0AA86NU47_9EUKA</name>
<sequence>MQKEHKKPTHQPISFRSLRESSSLLGQITKISPEGLQMQFPSGILGFVPAEFIQGQVPLSERFSTHQWLAAKYITGAPKTIFDVSPGRFLQYPRTGRLLQVVVTKEEENGWFCSIKQQNEPQMVLPRSNVTDAQQSKIRTGSILQVKVQKQSGGILTLTMLPTENETKVVPAHLIPGDLVQGAITEVQKVSLVKVSDDSAYDFVLDFQHFRRPTKLTIDHNPYVGFSGQFRVIGIDTNNGNVYLSNLQNLIDLHTPELLRINQLLYKACFEKQVNANVYFDLKVVKAFDNVVYFNVIPEIKLKQFDTEKQLNLLKQLANQTGFNMKDLSDFDDLLQHLNKFFLTHLCFCYTKTLVDHQITSKFKAGEFCNYFFKQAHLLSIENLIQLEPISIHKTDQFERIYELQEEVTEELMQVGSVLPKTYQVTVVSIESRIKLQVMINKLKLNAFMDSVHLPSQYSQSLRVGQDLNKLGLPIRVIGENKLSLLNYGQFFSFTQQPLVGQIARGAVVGQRQLSYQIDFQGVKGVQRCGVNLEVGKCYNFICLSAEKSQFGYIVKQTELECSSAQNQEAVLNETDVLLGFEPNMHKIDIGSEIEAEFVSAHPQAFAMSSNQITYLLPLSLSTKKSVSEFTSKSKYFVSNTQPLLISEQPVQKIKLEDYFYKQLKAVVISGRPEFTLCLVSGTDMKVQLKNSFDQFKQFEEIDIEVYKKSDKYNDTFFGKLVVERTTSSKQNYKAVQMITTQNLNNVQSLEDLLKKKVVKGEPLLKITKKYLNGYLIDLGLGIIGFVSAASFLLKDTDKITIDQIVEKKKEYVINGVTTLIGKQQLSLIELGDYKSAAGTQAGLKLVNLLPAEFNTKLNQNKARVISCNTDHCVFELLTGGFCLLHSCDAAATAKSAIAMMDSFTENQIVELKNIKQLQNPSQYVNALTEGYLLKSILEAFPVYYSKIVDQKQFSFIAEQELVSANQQQFIQAIVSLEQSVKQLNIWRIPDFSVEKLSTFFGFQEYFVVDKQFSLQKQSLPNSITSVSVGDVFIGFVNHHYNPKLNCLYLSVSESVSAMVYLDQLSQQTLSQKDIQNYIMSTPVKFRVIKKLNNFIVGAAHEFALKSTFALRDNLKVQQRHYGRVINIGERSVKVELLDVFPKTYSVVPFANIGQNVNQQQVQLIYKLEQLVHIVIMELKGELVYGSLMPEAFVTAGYDLLELENLNNEKEHDKLLIQKKLRSMRDKVLEETKTEKVVLNRAEKHEQHDQDQEQNEEDQEVGEETYEINSLNFEDEASEKQAEKSESEPSEQVQPEIVPEQAVNLDQFEQKDEMTPDDYEKVLIEQPDSSYIWIQYAGYFLGKTEIQNAIQTLTRAVKTIQVGSAEFIIERINCLVAKLQIIKKFNGQEVLQQEIQKQMQTFEAPSMLSRSIVDFLLQVKDYVTCELLFKQLFANKKRKHELKNVQKYIEYLFQSRKYGSTDLAQLIQNCECDSNEKHNLFKQVGISFFEINEFEKGRIVFEDICKTNRLEALLQWISVEEKYSKVETIRDVYQQICNRDFGAKKQKILSVILKKFYEFEKTRGGETLSVQELAKRLE</sequence>
<dbReference type="EMBL" id="CAXDID020000056">
    <property type="protein sequence ID" value="CAL6008027.1"/>
    <property type="molecule type" value="Genomic_DNA"/>
</dbReference>
<proteinExistence type="predicted"/>
<dbReference type="PANTHER" id="PTHR23270">
    <property type="entry name" value="PROGRAMMED CELL DEATH PROTEIN 11 PRE-RRNA PROCESSING PROTEIN RRP5"/>
    <property type="match status" value="1"/>
</dbReference>
<dbReference type="InterPro" id="IPR045209">
    <property type="entry name" value="Rrp5"/>
</dbReference>
<dbReference type="GO" id="GO:0003723">
    <property type="term" value="F:RNA binding"/>
    <property type="evidence" value="ECO:0007669"/>
    <property type="project" value="TreeGrafter"/>
</dbReference>
<accession>A0AA86NU47</accession>
<evidence type="ECO:0000313" key="2">
    <source>
        <dbReference type="EMBL" id="CAI9925503.1"/>
    </source>
</evidence>
<dbReference type="Gene3D" id="1.25.40.10">
    <property type="entry name" value="Tetratricopeptide repeat domain"/>
    <property type="match status" value="1"/>
</dbReference>
<feature type="compositionally biased region" description="Acidic residues" evidence="1">
    <location>
        <begin position="1252"/>
        <end position="1266"/>
    </location>
</feature>